<evidence type="ECO:0000313" key="1">
    <source>
        <dbReference type="EMBL" id="WAB82540.1"/>
    </source>
</evidence>
<protein>
    <submittedName>
        <fullName evidence="1">SRPBCC family protein</fullName>
    </submittedName>
</protein>
<proteinExistence type="predicted"/>
<accession>A0A9E8MMT7</accession>
<dbReference type="KEGG" id="mdb:OVN18_05940"/>
<dbReference type="AlphaFoldDB" id="A0A9E8MMT7"/>
<dbReference type="EMBL" id="CP113089">
    <property type="protein sequence ID" value="WAB82540.1"/>
    <property type="molecule type" value="Genomic_DNA"/>
</dbReference>
<organism evidence="1 2">
    <name type="scientific">Microcella daejeonensis</name>
    <dbReference type="NCBI Taxonomy" id="2994971"/>
    <lineage>
        <taxon>Bacteria</taxon>
        <taxon>Bacillati</taxon>
        <taxon>Actinomycetota</taxon>
        <taxon>Actinomycetes</taxon>
        <taxon>Micrococcales</taxon>
        <taxon>Microbacteriaceae</taxon>
        <taxon>Microcella</taxon>
    </lineage>
</organism>
<dbReference type="Gene3D" id="3.30.530.20">
    <property type="match status" value="1"/>
</dbReference>
<sequence length="151" mass="16962">MEYTKRVIVPGDLDAVAALFTDTTTWSAWQPTLQTVEVLEGTPPATGARTRLTFRRGRRGTMVMTETVELGDLPRRWRVVYEADGVRNVCDTRFEQGDARTTLVEQRNEFGFSGIMRVVGALFGSSFPKETQRSLDAFRDFAARRTQAPPA</sequence>
<name>A0A9E8MMT7_9MICO</name>
<dbReference type="CDD" id="cd07812">
    <property type="entry name" value="SRPBCC"/>
    <property type="match status" value="1"/>
</dbReference>
<dbReference type="InterPro" id="IPR019587">
    <property type="entry name" value="Polyketide_cyclase/dehydratase"/>
</dbReference>
<dbReference type="SUPFAM" id="SSF55961">
    <property type="entry name" value="Bet v1-like"/>
    <property type="match status" value="1"/>
</dbReference>
<evidence type="ECO:0000313" key="2">
    <source>
        <dbReference type="Proteomes" id="UP001164706"/>
    </source>
</evidence>
<keyword evidence="2" id="KW-1185">Reference proteome</keyword>
<dbReference type="Proteomes" id="UP001164706">
    <property type="component" value="Chromosome"/>
</dbReference>
<gene>
    <name evidence="1" type="ORF">OVN18_05940</name>
</gene>
<reference evidence="1" key="1">
    <citation type="submission" date="2022-11" db="EMBL/GenBank/DDBJ databases">
        <title>Description of Microcella daejonensis nov. sp, isolated from riverside soil.</title>
        <authorList>
            <person name="Molina K.M."/>
            <person name="Kim S.B."/>
        </authorList>
    </citation>
    <scope>NUCLEOTIDE SEQUENCE</scope>
    <source>
        <strain evidence="1">MMS21-STM12</strain>
    </source>
</reference>
<dbReference type="Pfam" id="PF10604">
    <property type="entry name" value="Polyketide_cyc2"/>
    <property type="match status" value="1"/>
</dbReference>
<dbReference type="RefSeq" id="WP_267782660.1">
    <property type="nucleotide sequence ID" value="NZ_CP113089.1"/>
</dbReference>
<dbReference type="InterPro" id="IPR023393">
    <property type="entry name" value="START-like_dom_sf"/>
</dbReference>